<sequence length="56" mass="5845">MWGLNQQIPLIVERVLAATPISHPLPAALSASLAKQTSSVAATQLPPQTTTAARII</sequence>
<evidence type="ECO:0000313" key="1">
    <source>
        <dbReference type="EMBL" id="QLI81549.1"/>
    </source>
</evidence>
<dbReference type="KEGG" id="cfon:HZU75_08410"/>
<organism evidence="1 2">
    <name type="scientific">Chitinibacter fontanus</name>
    <dbReference type="NCBI Taxonomy" id="1737446"/>
    <lineage>
        <taxon>Bacteria</taxon>
        <taxon>Pseudomonadati</taxon>
        <taxon>Pseudomonadota</taxon>
        <taxon>Betaproteobacteria</taxon>
        <taxon>Neisseriales</taxon>
        <taxon>Chitinibacteraceae</taxon>
        <taxon>Chitinibacter</taxon>
    </lineage>
</organism>
<reference evidence="1 2" key="1">
    <citation type="journal article" date="2016" name="Int. J. Syst. Evol. Microbiol.">
        <title>Chitinibacter fontanus sp. nov., isolated from a spring.</title>
        <authorList>
            <person name="Sheu S.Y."/>
            <person name="Li Y.S."/>
            <person name="Young C.C."/>
            <person name="Chen W.M."/>
        </authorList>
    </citation>
    <scope>NUCLEOTIDE SEQUENCE [LARGE SCALE GENOMIC DNA]</scope>
    <source>
        <strain evidence="1 2">STM-7</strain>
    </source>
</reference>
<accession>A0A7D5ZGL3</accession>
<dbReference type="RefSeq" id="WP_180305660.1">
    <property type="nucleotide sequence ID" value="NZ_CP058952.1"/>
</dbReference>
<dbReference type="Proteomes" id="UP000510822">
    <property type="component" value="Chromosome"/>
</dbReference>
<evidence type="ECO:0000313" key="2">
    <source>
        <dbReference type="Proteomes" id="UP000510822"/>
    </source>
</evidence>
<dbReference type="EMBL" id="CP058952">
    <property type="protein sequence ID" value="QLI81549.1"/>
    <property type="molecule type" value="Genomic_DNA"/>
</dbReference>
<gene>
    <name evidence="1" type="ORF">HZU75_08410</name>
</gene>
<dbReference type="AlphaFoldDB" id="A0A7D5ZGL3"/>
<name>A0A7D5ZGL3_9NEIS</name>
<protein>
    <submittedName>
        <fullName evidence="1">Uncharacterized protein</fullName>
    </submittedName>
</protein>
<proteinExistence type="predicted"/>
<keyword evidence="2" id="KW-1185">Reference proteome</keyword>